<evidence type="ECO:0000256" key="3">
    <source>
        <dbReference type="ARBA" id="ARBA00022679"/>
    </source>
</evidence>
<feature type="signal peptide" evidence="6">
    <location>
        <begin position="1"/>
        <end position="22"/>
    </location>
</feature>
<dbReference type="NCBIfam" id="TIGR00536">
    <property type="entry name" value="hemK_fam"/>
    <property type="match status" value="1"/>
</dbReference>
<evidence type="ECO:0000256" key="6">
    <source>
        <dbReference type="SAM" id="SignalP"/>
    </source>
</evidence>
<dbReference type="Pfam" id="PF05175">
    <property type="entry name" value="MTS"/>
    <property type="match status" value="1"/>
</dbReference>
<keyword evidence="6" id="KW-0732">Signal</keyword>
<dbReference type="CDD" id="cd02440">
    <property type="entry name" value="AdoMet_MTases"/>
    <property type="match status" value="1"/>
</dbReference>
<dbReference type="EMBL" id="CAICTM010000263">
    <property type="protein sequence ID" value="CAB9506362.1"/>
    <property type="molecule type" value="Genomic_DNA"/>
</dbReference>
<dbReference type="Proteomes" id="UP001153069">
    <property type="component" value="Unassembled WGS sequence"/>
</dbReference>
<dbReference type="InterPro" id="IPR002052">
    <property type="entry name" value="DNA_methylase_N6_adenine_CS"/>
</dbReference>
<reference evidence="9" key="1">
    <citation type="submission" date="2020-06" db="EMBL/GenBank/DDBJ databases">
        <authorList>
            <consortium name="Plant Systems Biology data submission"/>
        </authorList>
    </citation>
    <scope>NUCLEOTIDE SEQUENCE</scope>
    <source>
        <strain evidence="9">D6</strain>
    </source>
</reference>
<dbReference type="AlphaFoldDB" id="A0A9N8DPG9"/>
<dbReference type="GO" id="GO:0032259">
    <property type="term" value="P:methylation"/>
    <property type="evidence" value="ECO:0007669"/>
    <property type="project" value="UniProtKB-KW"/>
</dbReference>
<dbReference type="Gene3D" id="1.10.8.10">
    <property type="entry name" value="DNA helicase RuvA subunit, C-terminal domain"/>
    <property type="match status" value="1"/>
</dbReference>
<comment type="catalytic activity">
    <reaction evidence="5">
        <text>L-glutaminyl-[peptide chain release factor] + S-adenosyl-L-methionine = N(5)-methyl-L-glutaminyl-[peptide chain release factor] + S-adenosyl-L-homocysteine + H(+)</text>
        <dbReference type="Rhea" id="RHEA:42896"/>
        <dbReference type="Rhea" id="RHEA-COMP:10271"/>
        <dbReference type="Rhea" id="RHEA-COMP:10272"/>
        <dbReference type="ChEBI" id="CHEBI:15378"/>
        <dbReference type="ChEBI" id="CHEBI:30011"/>
        <dbReference type="ChEBI" id="CHEBI:57856"/>
        <dbReference type="ChEBI" id="CHEBI:59789"/>
        <dbReference type="ChEBI" id="CHEBI:61891"/>
        <dbReference type="EC" id="2.1.1.297"/>
    </reaction>
</comment>
<sequence>MTFQLALGLCLMMSVFVATARAFLVPPLLFTRHSNQAIRRVGKRNHGQIIFSTELPTRRISRFCSSAEDKTGDKTHLRVENIWKSSIDRLEQQGVSEPEWSVAHLLASAMDLPWANGFSQLLTRMSQADDTATTAVLLTTRQYEDFEAMLERRLKEEPIQYILGKWDFLHYEQLIVRPPLLCPRPETEELVELVRNDIQKQQQQQTLDTDTIHILDVGCGTGVIGIALADAIPNSHVHAIDVEPMAVATSLENARLVLSDQAERYAAFQSSAQDHTTVQPYHVIVSNPPYIPRSDMETLSRDVVDYESDLALCGGDDGMDVIRSILHKWVTEWGTPNSVCWMEVDPTHPALLQTWLLEQQNGNVVVLESIHQDLSGRDRFVKLSLRKDR</sequence>
<name>A0A9N8DPG9_9STRA</name>
<protein>
    <recommendedName>
        <fullName evidence="1">peptide chain release factor N(5)-glutamine methyltransferase</fullName>
        <ecNumber evidence="1">2.1.1.297</ecNumber>
    </recommendedName>
</protein>
<dbReference type="InterPro" id="IPR029063">
    <property type="entry name" value="SAM-dependent_MTases_sf"/>
</dbReference>
<dbReference type="InterPro" id="IPR050320">
    <property type="entry name" value="N5-glutamine_MTase"/>
</dbReference>
<evidence type="ECO:0000313" key="10">
    <source>
        <dbReference type="Proteomes" id="UP001153069"/>
    </source>
</evidence>
<feature type="domain" description="Methyltransferase small" evidence="7">
    <location>
        <begin position="206"/>
        <end position="292"/>
    </location>
</feature>
<keyword evidence="10" id="KW-1185">Reference proteome</keyword>
<gene>
    <name evidence="9" type="ORF">SEMRO_264_G102570.1</name>
</gene>
<evidence type="ECO:0000256" key="5">
    <source>
        <dbReference type="ARBA" id="ARBA00048391"/>
    </source>
</evidence>
<dbReference type="Gene3D" id="3.40.50.150">
    <property type="entry name" value="Vaccinia Virus protein VP39"/>
    <property type="match status" value="1"/>
</dbReference>
<dbReference type="PROSITE" id="PS00092">
    <property type="entry name" value="N6_MTASE"/>
    <property type="match status" value="1"/>
</dbReference>
<dbReference type="GO" id="GO:0005739">
    <property type="term" value="C:mitochondrion"/>
    <property type="evidence" value="ECO:0007669"/>
    <property type="project" value="TreeGrafter"/>
</dbReference>
<comment type="caution">
    <text evidence="9">The sequence shown here is derived from an EMBL/GenBank/DDBJ whole genome shotgun (WGS) entry which is preliminary data.</text>
</comment>
<dbReference type="InterPro" id="IPR040758">
    <property type="entry name" value="PrmC_N"/>
</dbReference>
<evidence type="ECO:0000256" key="2">
    <source>
        <dbReference type="ARBA" id="ARBA00022603"/>
    </source>
</evidence>
<proteinExistence type="predicted"/>
<evidence type="ECO:0000256" key="4">
    <source>
        <dbReference type="ARBA" id="ARBA00022691"/>
    </source>
</evidence>
<evidence type="ECO:0000259" key="8">
    <source>
        <dbReference type="Pfam" id="PF17827"/>
    </source>
</evidence>
<dbReference type="EC" id="2.1.1.297" evidence="1"/>
<dbReference type="GO" id="GO:0102559">
    <property type="term" value="F:peptide chain release factor N(5)-glutamine methyltransferase activity"/>
    <property type="evidence" value="ECO:0007669"/>
    <property type="project" value="UniProtKB-EC"/>
</dbReference>
<evidence type="ECO:0000259" key="7">
    <source>
        <dbReference type="Pfam" id="PF05175"/>
    </source>
</evidence>
<dbReference type="PANTHER" id="PTHR18895">
    <property type="entry name" value="HEMK METHYLTRANSFERASE"/>
    <property type="match status" value="1"/>
</dbReference>
<dbReference type="PANTHER" id="PTHR18895:SF74">
    <property type="entry name" value="MTRF1L RELEASE FACTOR GLUTAMINE METHYLTRANSFERASE"/>
    <property type="match status" value="1"/>
</dbReference>
<dbReference type="SUPFAM" id="SSF53335">
    <property type="entry name" value="S-adenosyl-L-methionine-dependent methyltransferases"/>
    <property type="match status" value="1"/>
</dbReference>
<dbReference type="Pfam" id="PF17827">
    <property type="entry name" value="PrmC_N"/>
    <property type="match status" value="1"/>
</dbReference>
<dbReference type="InterPro" id="IPR007848">
    <property type="entry name" value="Small_mtfrase_dom"/>
</dbReference>
<keyword evidence="2 9" id="KW-0489">Methyltransferase</keyword>
<dbReference type="OrthoDB" id="269872at2759"/>
<keyword evidence="4" id="KW-0949">S-adenosyl-L-methionine</keyword>
<feature type="chain" id="PRO_5040484673" description="peptide chain release factor N(5)-glutamine methyltransferase" evidence="6">
    <location>
        <begin position="23"/>
        <end position="389"/>
    </location>
</feature>
<accession>A0A9N8DPG9</accession>
<dbReference type="GO" id="GO:0003676">
    <property type="term" value="F:nucleic acid binding"/>
    <property type="evidence" value="ECO:0007669"/>
    <property type="project" value="InterPro"/>
</dbReference>
<keyword evidence="3" id="KW-0808">Transferase</keyword>
<dbReference type="InterPro" id="IPR004556">
    <property type="entry name" value="HemK-like"/>
</dbReference>
<evidence type="ECO:0000313" key="9">
    <source>
        <dbReference type="EMBL" id="CAB9506362.1"/>
    </source>
</evidence>
<evidence type="ECO:0000256" key="1">
    <source>
        <dbReference type="ARBA" id="ARBA00012771"/>
    </source>
</evidence>
<organism evidence="9 10">
    <name type="scientific">Seminavis robusta</name>
    <dbReference type="NCBI Taxonomy" id="568900"/>
    <lineage>
        <taxon>Eukaryota</taxon>
        <taxon>Sar</taxon>
        <taxon>Stramenopiles</taxon>
        <taxon>Ochrophyta</taxon>
        <taxon>Bacillariophyta</taxon>
        <taxon>Bacillariophyceae</taxon>
        <taxon>Bacillariophycidae</taxon>
        <taxon>Naviculales</taxon>
        <taxon>Naviculaceae</taxon>
        <taxon>Seminavis</taxon>
    </lineage>
</organism>
<feature type="domain" description="Release factor glutamine methyltransferase N-terminal" evidence="8">
    <location>
        <begin position="85"/>
        <end position="164"/>
    </location>
</feature>